<dbReference type="GeneID" id="75142111"/>
<protein>
    <submittedName>
        <fullName evidence="1">Uncharacterized protein</fullName>
    </submittedName>
</protein>
<proteinExistence type="predicted"/>
<dbReference type="RefSeq" id="WP_259705570.1">
    <property type="nucleotide sequence ID" value="NZ_CGBR01000023.1"/>
</dbReference>
<reference evidence="1 2" key="1">
    <citation type="submission" date="2015-03" db="EMBL/GenBank/DDBJ databases">
        <authorList>
            <person name="Murphy D."/>
        </authorList>
    </citation>
    <scope>NUCLEOTIDE SEQUENCE [LARGE SCALE GENOMIC DNA]</scope>
    <source>
        <strain evidence="1 2">IP26249</strain>
    </source>
</reference>
<dbReference type="AlphaFoldDB" id="A0A0T7P789"/>
<evidence type="ECO:0000313" key="2">
    <source>
        <dbReference type="Proteomes" id="UP000048841"/>
    </source>
</evidence>
<gene>
    <name evidence="1" type="ORF">ERS137941_02988</name>
</gene>
<accession>A0A0T7P789</accession>
<sequence length="42" mass="4870">MKFQIIGGRLFIRIGDSEHYYPNNETGYRLMSLAFCESKGLL</sequence>
<organism evidence="1 2">
    <name type="scientific">Yersinia enterocolitica</name>
    <dbReference type="NCBI Taxonomy" id="630"/>
    <lineage>
        <taxon>Bacteria</taxon>
        <taxon>Pseudomonadati</taxon>
        <taxon>Pseudomonadota</taxon>
        <taxon>Gammaproteobacteria</taxon>
        <taxon>Enterobacterales</taxon>
        <taxon>Yersiniaceae</taxon>
        <taxon>Yersinia</taxon>
    </lineage>
</organism>
<dbReference type="EMBL" id="CGBR01000023">
    <property type="protein sequence ID" value="CFQ68310.1"/>
    <property type="molecule type" value="Genomic_DNA"/>
</dbReference>
<name>A0A0T7P789_YEREN</name>
<dbReference type="Proteomes" id="UP000048841">
    <property type="component" value="Unassembled WGS sequence"/>
</dbReference>
<evidence type="ECO:0000313" key="1">
    <source>
        <dbReference type="EMBL" id="CFQ68310.1"/>
    </source>
</evidence>